<dbReference type="Pfam" id="PF00255">
    <property type="entry name" value="GSHPx"/>
    <property type="match status" value="1"/>
</dbReference>
<evidence type="ECO:0000256" key="4">
    <source>
        <dbReference type="PIRSR" id="PIRSR000303-1"/>
    </source>
</evidence>
<dbReference type="FunFam" id="3.40.30.10:FF:000010">
    <property type="entry name" value="Glutathione peroxidase"/>
    <property type="match status" value="1"/>
</dbReference>
<dbReference type="PROSITE" id="PS51355">
    <property type="entry name" value="GLUTATHIONE_PEROXID_3"/>
    <property type="match status" value="1"/>
</dbReference>
<evidence type="ECO:0000313" key="8">
    <source>
        <dbReference type="EMBL" id="OWK40445.1"/>
    </source>
</evidence>
<evidence type="ECO:0000256" key="3">
    <source>
        <dbReference type="ARBA" id="ARBA00023002"/>
    </source>
</evidence>
<name>A0A225DVV7_9BACT</name>
<dbReference type="PANTHER" id="PTHR11592:SF78">
    <property type="entry name" value="GLUTATHIONE PEROXIDASE"/>
    <property type="match status" value="1"/>
</dbReference>
<evidence type="ECO:0000256" key="6">
    <source>
        <dbReference type="SAM" id="SignalP"/>
    </source>
</evidence>
<organism evidence="8 9">
    <name type="scientific">Fimbriiglobus ruber</name>
    <dbReference type="NCBI Taxonomy" id="1908690"/>
    <lineage>
        <taxon>Bacteria</taxon>
        <taxon>Pseudomonadati</taxon>
        <taxon>Planctomycetota</taxon>
        <taxon>Planctomycetia</taxon>
        <taxon>Gemmatales</taxon>
        <taxon>Gemmataceae</taxon>
        <taxon>Fimbriiglobus</taxon>
    </lineage>
</organism>
<keyword evidence="3 5" id="KW-0560">Oxidoreductase</keyword>
<dbReference type="PRINTS" id="PR01011">
    <property type="entry name" value="GLUTPROXDASE"/>
</dbReference>
<dbReference type="RefSeq" id="WP_088256353.1">
    <property type="nucleotide sequence ID" value="NZ_NIDE01000008.1"/>
</dbReference>
<keyword evidence="2 5" id="KW-0575">Peroxidase</keyword>
<keyword evidence="6" id="KW-0732">Signal</keyword>
<comment type="similarity">
    <text evidence="1 5">Belongs to the glutathione peroxidase family.</text>
</comment>
<dbReference type="OrthoDB" id="9789406at2"/>
<evidence type="ECO:0000256" key="2">
    <source>
        <dbReference type="ARBA" id="ARBA00022559"/>
    </source>
</evidence>
<dbReference type="PROSITE" id="PS00460">
    <property type="entry name" value="GLUTATHIONE_PEROXID_1"/>
    <property type="match status" value="1"/>
</dbReference>
<dbReference type="EMBL" id="NIDE01000008">
    <property type="protein sequence ID" value="OWK40445.1"/>
    <property type="molecule type" value="Genomic_DNA"/>
</dbReference>
<feature type="active site" evidence="4">
    <location>
        <position position="66"/>
    </location>
</feature>
<dbReference type="PANTHER" id="PTHR11592">
    <property type="entry name" value="GLUTATHIONE PEROXIDASE"/>
    <property type="match status" value="1"/>
</dbReference>
<evidence type="ECO:0000259" key="7">
    <source>
        <dbReference type="PROSITE" id="PS51352"/>
    </source>
</evidence>
<dbReference type="GO" id="GO:0004601">
    <property type="term" value="F:peroxidase activity"/>
    <property type="evidence" value="ECO:0007669"/>
    <property type="project" value="UniProtKB-KW"/>
</dbReference>
<reference evidence="9" key="1">
    <citation type="submission" date="2017-06" db="EMBL/GenBank/DDBJ databases">
        <title>Genome analysis of Fimbriiglobus ruber SP5, the first member of the order Planctomycetales with confirmed chitinolytic capability.</title>
        <authorList>
            <person name="Ravin N.V."/>
            <person name="Rakitin A.L."/>
            <person name="Ivanova A.A."/>
            <person name="Beletsky A.V."/>
            <person name="Kulichevskaya I.S."/>
            <person name="Mardanov A.V."/>
            <person name="Dedysh S.N."/>
        </authorList>
    </citation>
    <scope>NUCLEOTIDE SEQUENCE [LARGE SCALE GENOMIC DNA]</scope>
    <source>
        <strain evidence="9">SP5</strain>
    </source>
</reference>
<evidence type="ECO:0000313" key="9">
    <source>
        <dbReference type="Proteomes" id="UP000214646"/>
    </source>
</evidence>
<feature type="chain" id="PRO_5012872409" description="Glutathione peroxidase" evidence="6">
    <location>
        <begin position="22"/>
        <end position="194"/>
    </location>
</feature>
<sequence length="194" mass="20979">MKSVLTVCVAAIAFAAIPCSAADKGKEDGKMSGPLGYTMKGIDGKDVDLGKYKGKVVLLVNVASKCGYTPQYKGLEELYEKYGKDGLVVIGVPANEFGKQEPGTDDDIQQFCSTNYKVTFPMLSKVVVKGPGKTPLYEYLTSKETNPKFAGEIGWNFEKFLIGRNGEVVGRFKSSVEPTSEQLVAAVKKELDAK</sequence>
<dbReference type="InterPro" id="IPR013766">
    <property type="entry name" value="Thioredoxin_domain"/>
</dbReference>
<accession>A0A225DVV7</accession>
<feature type="signal peptide" evidence="6">
    <location>
        <begin position="1"/>
        <end position="21"/>
    </location>
</feature>
<feature type="domain" description="Thioredoxin" evidence="7">
    <location>
        <begin position="10"/>
        <end position="192"/>
    </location>
</feature>
<dbReference type="Proteomes" id="UP000214646">
    <property type="component" value="Unassembled WGS sequence"/>
</dbReference>
<comment type="caution">
    <text evidence="8">The sequence shown here is derived from an EMBL/GenBank/DDBJ whole genome shotgun (WGS) entry which is preliminary data.</text>
</comment>
<dbReference type="Gene3D" id="3.40.30.10">
    <property type="entry name" value="Glutaredoxin"/>
    <property type="match status" value="1"/>
</dbReference>
<evidence type="ECO:0000256" key="1">
    <source>
        <dbReference type="ARBA" id="ARBA00006926"/>
    </source>
</evidence>
<proteinExistence type="inferred from homology"/>
<evidence type="ECO:0000256" key="5">
    <source>
        <dbReference type="RuleBase" id="RU000499"/>
    </source>
</evidence>
<dbReference type="AlphaFoldDB" id="A0A225DVV7"/>
<dbReference type="PROSITE" id="PS51352">
    <property type="entry name" value="THIOREDOXIN_2"/>
    <property type="match status" value="1"/>
</dbReference>
<protein>
    <recommendedName>
        <fullName evidence="5">Glutathione peroxidase</fullName>
    </recommendedName>
</protein>
<keyword evidence="9" id="KW-1185">Reference proteome</keyword>
<dbReference type="InterPro" id="IPR029759">
    <property type="entry name" value="GPX_AS"/>
</dbReference>
<dbReference type="SUPFAM" id="SSF52833">
    <property type="entry name" value="Thioredoxin-like"/>
    <property type="match status" value="1"/>
</dbReference>
<dbReference type="InterPro" id="IPR036249">
    <property type="entry name" value="Thioredoxin-like_sf"/>
</dbReference>
<dbReference type="CDD" id="cd00340">
    <property type="entry name" value="GSH_Peroxidase"/>
    <property type="match status" value="1"/>
</dbReference>
<dbReference type="PIRSF" id="PIRSF000303">
    <property type="entry name" value="Glutathion_perox"/>
    <property type="match status" value="1"/>
</dbReference>
<gene>
    <name evidence="8" type="ORF">FRUB_05364</name>
</gene>
<dbReference type="GO" id="GO:0034599">
    <property type="term" value="P:cellular response to oxidative stress"/>
    <property type="evidence" value="ECO:0007669"/>
    <property type="project" value="TreeGrafter"/>
</dbReference>
<dbReference type="InterPro" id="IPR000889">
    <property type="entry name" value="Glutathione_peroxidase"/>
</dbReference>